<feature type="domain" description="M23ase beta-sheet core" evidence="3">
    <location>
        <begin position="250"/>
        <end position="345"/>
    </location>
</feature>
<feature type="coiled-coil region" evidence="2">
    <location>
        <begin position="151"/>
        <end position="193"/>
    </location>
</feature>
<dbReference type="InterPro" id="IPR016047">
    <property type="entry name" value="M23ase_b-sheet_dom"/>
</dbReference>
<reference evidence="5" key="1">
    <citation type="submission" date="2020-09" db="EMBL/GenBank/DDBJ databases">
        <title>A novel bacterium of genus Hazenella, isolated from South China Sea.</title>
        <authorList>
            <person name="Huang H."/>
            <person name="Mo K."/>
            <person name="Hu Y."/>
        </authorList>
    </citation>
    <scope>NUCLEOTIDE SEQUENCE</scope>
    <source>
        <strain evidence="5">IB182357</strain>
    </source>
</reference>
<sequence>MLKKLIPLALSVTLGVSSVTVSYAFADIRDEIKGKRKEQQNLLIDIAEKEGIAKDQLQKKEEFDSKIKEIERQREPAEEKYMTEKAKSDRAKEKLGKRLKSMYLNRSNNYTMQLLSSESFSDFIQRFQYIRMITKSDYQLVREYMETTKRAEEQKQVYDDLITEQDKLAKQAQEEYKKAVAEINKNREESEKIDQFFEEHADEIIKINLKDWSSGNLTFTYPGGKMKNPTRTKVRSSYGMRLHPIYRSYKMHTGVDMVGGYGTPIYAPQAGIVVSSQSAGGYGWLVTIYHGNIGNKKVFTRYAHSYPGQVQVRVGQQVKQGDLISRVGAYGQVTGAHLHFEVRVGEGDNPPYVNPAQYVDF</sequence>
<dbReference type="PANTHER" id="PTHR21666:SF270">
    <property type="entry name" value="MUREIN HYDROLASE ACTIVATOR ENVC"/>
    <property type="match status" value="1"/>
</dbReference>
<dbReference type="Gene3D" id="6.10.250.3150">
    <property type="match status" value="1"/>
</dbReference>
<gene>
    <name evidence="5" type="ORF">IC620_07530</name>
</gene>
<dbReference type="Proteomes" id="UP000661691">
    <property type="component" value="Unassembled WGS sequence"/>
</dbReference>
<feature type="coiled-coil region" evidence="2">
    <location>
        <begin position="53"/>
        <end position="87"/>
    </location>
</feature>
<dbReference type="Pfam" id="PF24568">
    <property type="entry name" value="CC_PcsB"/>
    <property type="match status" value="1"/>
</dbReference>
<feature type="domain" description="Peptidoglycan hydrolase PcsB coiled-coil" evidence="4">
    <location>
        <begin position="91"/>
        <end position="153"/>
    </location>
</feature>
<dbReference type="Gene3D" id="2.70.70.10">
    <property type="entry name" value="Glucose Permease (Domain IIA)"/>
    <property type="match status" value="1"/>
</dbReference>
<keyword evidence="6" id="KW-1185">Reference proteome</keyword>
<protein>
    <submittedName>
        <fullName evidence="5">Peptidoglycan DD-metalloendopeptidase family protein</fullName>
    </submittedName>
</protein>
<dbReference type="GO" id="GO:0004222">
    <property type="term" value="F:metalloendopeptidase activity"/>
    <property type="evidence" value="ECO:0007669"/>
    <property type="project" value="TreeGrafter"/>
</dbReference>
<dbReference type="PANTHER" id="PTHR21666">
    <property type="entry name" value="PEPTIDASE-RELATED"/>
    <property type="match status" value="1"/>
</dbReference>
<dbReference type="CDD" id="cd12797">
    <property type="entry name" value="M23_peptidase"/>
    <property type="match status" value="1"/>
</dbReference>
<name>A0A926NF06_9BACL</name>
<dbReference type="InterPro" id="IPR057309">
    <property type="entry name" value="PcsB_CC"/>
</dbReference>
<keyword evidence="1" id="KW-0732">Signal</keyword>
<evidence type="ECO:0000313" key="5">
    <source>
        <dbReference type="EMBL" id="MBD1372213.1"/>
    </source>
</evidence>
<dbReference type="InterPro" id="IPR050570">
    <property type="entry name" value="Cell_wall_metabolism_enzyme"/>
</dbReference>
<dbReference type="SUPFAM" id="SSF51261">
    <property type="entry name" value="Duplicated hybrid motif"/>
    <property type="match status" value="1"/>
</dbReference>
<comment type="caution">
    <text evidence="5">The sequence shown here is derived from an EMBL/GenBank/DDBJ whole genome shotgun (WGS) entry which is preliminary data.</text>
</comment>
<proteinExistence type="predicted"/>
<evidence type="ECO:0000259" key="3">
    <source>
        <dbReference type="Pfam" id="PF01551"/>
    </source>
</evidence>
<dbReference type="Pfam" id="PF01551">
    <property type="entry name" value="Peptidase_M23"/>
    <property type="match status" value="1"/>
</dbReference>
<dbReference type="InterPro" id="IPR011055">
    <property type="entry name" value="Dup_hybrid_motif"/>
</dbReference>
<dbReference type="RefSeq" id="WP_191141900.1">
    <property type="nucleotide sequence ID" value="NZ_JACXAH010000008.1"/>
</dbReference>
<evidence type="ECO:0000313" key="6">
    <source>
        <dbReference type="Proteomes" id="UP000661691"/>
    </source>
</evidence>
<evidence type="ECO:0000259" key="4">
    <source>
        <dbReference type="Pfam" id="PF24568"/>
    </source>
</evidence>
<evidence type="ECO:0000256" key="2">
    <source>
        <dbReference type="SAM" id="Coils"/>
    </source>
</evidence>
<dbReference type="AlphaFoldDB" id="A0A926NF06"/>
<dbReference type="EMBL" id="JACXAH010000008">
    <property type="protein sequence ID" value="MBD1372213.1"/>
    <property type="molecule type" value="Genomic_DNA"/>
</dbReference>
<accession>A0A926NF06</accession>
<keyword evidence="2" id="KW-0175">Coiled coil</keyword>
<evidence type="ECO:0000256" key="1">
    <source>
        <dbReference type="ARBA" id="ARBA00022729"/>
    </source>
</evidence>
<organism evidence="5 6">
    <name type="scientific">Polycladospora coralii</name>
    <dbReference type="NCBI Taxonomy" id="2771432"/>
    <lineage>
        <taxon>Bacteria</taxon>
        <taxon>Bacillati</taxon>
        <taxon>Bacillota</taxon>
        <taxon>Bacilli</taxon>
        <taxon>Bacillales</taxon>
        <taxon>Thermoactinomycetaceae</taxon>
        <taxon>Polycladospora</taxon>
    </lineage>
</organism>